<evidence type="ECO:0000313" key="1">
    <source>
        <dbReference type="EMBL" id="QKE61886.1"/>
    </source>
</evidence>
<keyword evidence="2" id="KW-1185">Reference proteome</keyword>
<reference evidence="1" key="1">
    <citation type="submission" date="2020-07" db="EMBL/GenBank/DDBJ databases">
        <title>Nitrate ammonifying Pseudomonas campi sp. nov. isolated from German agricultural grassland.</title>
        <authorList>
            <person name="Timsy T."/>
            <person name="Ulrich A."/>
            <person name="Spanner T."/>
            <person name="Foesel B."/>
            <person name="Kolb S."/>
            <person name="Horn M.A."/>
            <person name="Behrendt U."/>
        </authorList>
    </citation>
    <scope>NUCLEOTIDE SEQUENCE</scope>
    <source>
        <strain evidence="1">S1-A32-2</strain>
    </source>
</reference>
<evidence type="ECO:0000313" key="2">
    <source>
        <dbReference type="Proteomes" id="UP000501379"/>
    </source>
</evidence>
<name>A0A6M8FP31_9GAMM</name>
<dbReference type="KEGG" id="pcam:HNE05_00380"/>
<protein>
    <submittedName>
        <fullName evidence="1">Uncharacterized protein</fullName>
    </submittedName>
</protein>
<dbReference type="Proteomes" id="UP000501379">
    <property type="component" value="Chromosome"/>
</dbReference>
<sequence>MNTRWRVTVNWVGSRTGLEHFLEQVESRLCLAGDTLEVDPAELKNCKEAGDAHDHAEGIVQAASAAASLAAPGLKFNIGTVIGEKAGMPPSQYVFAKMMAGLQISSSCHLDVYDTSGNRILPVRWPRHVLDQPVVKHALEILASLEDGDWGGLFKLIELLQSDRASLAKWELKARLDRISRHANSPAAVGLNARHAIERSAPPNSSLSFPEAVCDVREAVTRWIESKSV</sequence>
<proteinExistence type="predicted"/>
<dbReference type="RefSeq" id="WP_173203102.1">
    <property type="nucleotide sequence ID" value="NZ_CP053697.2"/>
</dbReference>
<dbReference type="EMBL" id="CP053697">
    <property type="protein sequence ID" value="QKE61886.1"/>
    <property type="molecule type" value="Genomic_DNA"/>
</dbReference>
<gene>
    <name evidence="1" type="ORF">HNE05_00380</name>
</gene>
<accession>A0A6M8FP31</accession>
<dbReference type="AlphaFoldDB" id="A0A6M8FP31"/>
<organism evidence="1 2">
    <name type="scientific">Aquipseudomonas campi</name>
    <dbReference type="NCBI Taxonomy" id="2731681"/>
    <lineage>
        <taxon>Bacteria</taxon>
        <taxon>Pseudomonadati</taxon>
        <taxon>Pseudomonadota</taxon>
        <taxon>Gammaproteobacteria</taxon>
        <taxon>Pseudomonadales</taxon>
        <taxon>Pseudomonadaceae</taxon>
        <taxon>Aquipseudomonas</taxon>
    </lineage>
</organism>